<dbReference type="OrthoDB" id="38430at2"/>
<accession>A8F6S7</accession>
<evidence type="ECO:0000259" key="7">
    <source>
        <dbReference type="Pfam" id="PF07282"/>
    </source>
</evidence>
<dbReference type="STRING" id="416591.Tlet_1304"/>
<keyword evidence="4" id="KW-0238">DNA-binding</keyword>
<dbReference type="NCBIfam" id="NF040570">
    <property type="entry name" value="guided_TnpB"/>
    <property type="match status" value="1"/>
</dbReference>
<gene>
    <name evidence="8" type="ordered locus">Tlet_1304</name>
</gene>
<dbReference type="InterPro" id="IPR051399">
    <property type="entry name" value="RNA-guided_DNA_endo/Transpos"/>
</dbReference>
<evidence type="ECO:0000256" key="2">
    <source>
        <dbReference type="ARBA" id="ARBA00011044"/>
    </source>
</evidence>
<dbReference type="InterPro" id="IPR001959">
    <property type="entry name" value="Transposase"/>
</dbReference>
<evidence type="ECO:0000256" key="5">
    <source>
        <dbReference type="ARBA" id="ARBA00023172"/>
    </source>
</evidence>
<keyword evidence="5" id="KW-0233">DNA recombination</keyword>
<dbReference type="KEGG" id="tle:Tlet_1304"/>
<dbReference type="NCBIfam" id="TIGR01766">
    <property type="entry name" value="IS200/IS605 family accessory protein TnpB-like domain"/>
    <property type="match status" value="1"/>
</dbReference>
<reference evidence="8 9" key="1">
    <citation type="submission" date="2007-08" db="EMBL/GenBank/DDBJ databases">
        <title>Complete sequence of Thermotoga lettingae TMO.</title>
        <authorList>
            <consortium name="US DOE Joint Genome Institute"/>
            <person name="Copeland A."/>
            <person name="Lucas S."/>
            <person name="Lapidus A."/>
            <person name="Barry K."/>
            <person name="Glavina del Rio T."/>
            <person name="Dalin E."/>
            <person name="Tice H."/>
            <person name="Pitluck S."/>
            <person name="Foster B."/>
            <person name="Bruce D."/>
            <person name="Schmutz J."/>
            <person name="Larimer F."/>
            <person name="Land M."/>
            <person name="Hauser L."/>
            <person name="Kyrpides N."/>
            <person name="Mikhailova N."/>
            <person name="Nelson K."/>
            <person name="Gogarten J.P."/>
            <person name="Noll K."/>
            <person name="Richardson P."/>
        </authorList>
    </citation>
    <scope>NUCLEOTIDE SEQUENCE [LARGE SCALE GENOMIC DNA]</scope>
    <source>
        <strain evidence="9">ATCC BAA-301 / DSM 14385 / NBRC 107922 / TMO</strain>
    </source>
</reference>
<dbReference type="Pfam" id="PF01385">
    <property type="entry name" value="OrfB_IS605"/>
    <property type="match status" value="1"/>
</dbReference>
<dbReference type="AlphaFoldDB" id="A8F6S7"/>
<dbReference type="Proteomes" id="UP000002016">
    <property type="component" value="Chromosome"/>
</dbReference>
<evidence type="ECO:0000256" key="4">
    <source>
        <dbReference type="ARBA" id="ARBA00023125"/>
    </source>
</evidence>
<dbReference type="GO" id="GO:0006310">
    <property type="term" value="P:DNA recombination"/>
    <property type="evidence" value="ECO:0007669"/>
    <property type="project" value="UniProtKB-KW"/>
</dbReference>
<comment type="similarity">
    <text evidence="1">In the C-terminal section; belongs to the transposase 35 family.</text>
</comment>
<reference evidence="8 9" key="2">
    <citation type="journal article" date="2009" name="Proc. Natl. Acad. Sci. U.S.A.">
        <title>On the chimeric nature, thermophilic origin, and phylogenetic placement of the Thermotogales.</title>
        <authorList>
            <person name="Zhaxybayeva O."/>
            <person name="Swithers K.S."/>
            <person name="Lapierre P."/>
            <person name="Fournier G.P."/>
            <person name="Bickhart D.M."/>
            <person name="DeBoy R.T."/>
            <person name="Nelson K.E."/>
            <person name="Nesbo C.L."/>
            <person name="Doolittle W.F."/>
            <person name="Gogarten J.P."/>
            <person name="Noll K.M."/>
        </authorList>
    </citation>
    <scope>NUCLEOTIDE SEQUENCE [LARGE SCALE GENOMIC DNA]</scope>
    <source>
        <strain evidence="9">ATCC BAA-301 / DSM 14385 / NBRC 107922 / TMO</strain>
    </source>
</reference>
<dbReference type="EMBL" id="CP000812">
    <property type="protein sequence ID" value="ABV33861.1"/>
    <property type="molecule type" value="Genomic_DNA"/>
</dbReference>
<dbReference type="eggNOG" id="COG0675">
    <property type="taxonomic scope" value="Bacteria"/>
</dbReference>
<keyword evidence="9" id="KW-1185">Reference proteome</keyword>
<protein>
    <submittedName>
        <fullName evidence="8">Transposase, IS605 OrfB family</fullName>
    </submittedName>
</protein>
<evidence type="ECO:0000313" key="9">
    <source>
        <dbReference type="Proteomes" id="UP000002016"/>
    </source>
</evidence>
<dbReference type="HOGENOM" id="CLU_032903_16_5_0"/>
<evidence type="ECO:0000313" key="8">
    <source>
        <dbReference type="EMBL" id="ABV33861.1"/>
    </source>
</evidence>
<dbReference type="PANTHER" id="PTHR30405">
    <property type="entry name" value="TRANSPOSASE"/>
    <property type="match status" value="1"/>
</dbReference>
<dbReference type="PANTHER" id="PTHR30405:SF11">
    <property type="entry name" value="RNA-GUIDED DNA ENDONUCLEASE RV2885C-RELATED"/>
    <property type="match status" value="1"/>
</dbReference>
<evidence type="ECO:0000259" key="6">
    <source>
        <dbReference type="Pfam" id="PF01385"/>
    </source>
</evidence>
<evidence type="ECO:0000256" key="1">
    <source>
        <dbReference type="ARBA" id="ARBA00008761"/>
    </source>
</evidence>
<dbReference type="GO" id="GO:0003677">
    <property type="term" value="F:DNA binding"/>
    <property type="evidence" value="ECO:0007669"/>
    <property type="project" value="UniProtKB-KW"/>
</dbReference>
<proteinExistence type="inferred from homology"/>
<dbReference type="InterPro" id="IPR010095">
    <property type="entry name" value="Cas12f1-like_TNB"/>
</dbReference>
<organism evidence="8 9">
    <name type="scientific">Pseudothermotoga lettingae (strain ATCC BAA-301 / DSM 14385 / NBRC 107922 / TMO)</name>
    <name type="common">Thermotoga lettingae</name>
    <dbReference type="NCBI Taxonomy" id="416591"/>
    <lineage>
        <taxon>Bacteria</taxon>
        <taxon>Thermotogati</taxon>
        <taxon>Thermotogota</taxon>
        <taxon>Thermotogae</taxon>
        <taxon>Thermotogales</taxon>
        <taxon>Thermotogaceae</taxon>
        <taxon>Pseudothermotoga</taxon>
    </lineage>
</organism>
<dbReference type="GO" id="GO:0032196">
    <property type="term" value="P:transposition"/>
    <property type="evidence" value="ECO:0007669"/>
    <property type="project" value="UniProtKB-KW"/>
</dbReference>
<dbReference type="RefSeq" id="WP_012003337.1">
    <property type="nucleotide sequence ID" value="NC_009828.1"/>
</dbReference>
<comment type="similarity">
    <text evidence="2">In the N-terminal section; belongs to the transposase 2 family.</text>
</comment>
<feature type="domain" description="Probable transposase IS891/IS1136/IS1341" evidence="6">
    <location>
        <begin position="166"/>
        <end position="284"/>
    </location>
</feature>
<evidence type="ECO:0000256" key="3">
    <source>
        <dbReference type="ARBA" id="ARBA00022578"/>
    </source>
</evidence>
<sequence length="406" mass="46509">MSRYVVRTYKVPVPLELYPLCSELNKTAARIYNKTMSLVKKIKRKKGFWLSQNTVQKYILRWADNIDIHTHSKQAILQEYFQALDSYFSAVKSKPDLRPPHKKKRFPPFIWKNTAIKLIPDGKLKLSMGRKQQPIIIQTSLPAGTIIRQAKLVYENGKYYLHLGIEVKIEEENRQPKTKVMSIDLGIIHPITCFDGSETIIYRGGILNSVLRCRNKKLAEFQKLLNRCKKGSKRYRKLSKAKKRMLTGTQNQIRDMLHKITSNFVGLCIQKSVGTIVVGDITNIRDGANGNDNYNQKLHQWQYRKIVNMITDKSKLHGIKVVSISEAYTSKRCPVCGSRNHPNNRNCKCQNCGFEYHRDGVGAINIYARYPGKKSQVVVKLAPARGVRFNPHLCGHGVSVSPWKVA</sequence>
<keyword evidence="3" id="KW-0815">Transposition</keyword>
<name>A8F6S7_PSELT</name>
<feature type="domain" description="Cas12f1-like TNB" evidence="7">
    <location>
        <begin position="303"/>
        <end position="366"/>
    </location>
</feature>
<dbReference type="Pfam" id="PF07282">
    <property type="entry name" value="Cas12f1-like_TNB"/>
    <property type="match status" value="1"/>
</dbReference>